<dbReference type="InterPro" id="IPR050515">
    <property type="entry name" value="Beta-lactam/transpept"/>
</dbReference>
<evidence type="ECO:0000313" key="5">
    <source>
        <dbReference type="EMBL" id="MDQ0223992.1"/>
    </source>
</evidence>
<dbReference type="PANTHER" id="PTHR30627">
    <property type="entry name" value="PEPTIDOGLYCAN D,D-TRANSPEPTIDASE"/>
    <property type="match status" value="1"/>
</dbReference>
<name>A0ABT9YVH5_9BACI</name>
<dbReference type="RefSeq" id="WP_217451418.1">
    <property type="nucleotide sequence ID" value="NZ_CADEPK010000032.1"/>
</dbReference>
<dbReference type="Proteomes" id="UP001232245">
    <property type="component" value="Unassembled WGS sequence"/>
</dbReference>
<evidence type="ECO:0000313" key="6">
    <source>
        <dbReference type="Proteomes" id="UP001232245"/>
    </source>
</evidence>
<evidence type="ECO:0000259" key="4">
    <source>
        <dbReference type="Pfam" id="PF05223"/>
    </source>
</evidence>
<evidence type="ECO:0000259" key="3">
    <source>
        <dbReference type="Pfam" id="PF03717"/>
    </source>
</evidence>
<proteinExistence type="inferred from homology"/>
<keyword evidence="6" id="KW-1185">Reference proteome</keyword>
<dbReference type="PANTHER" id="PTHR30627:SF25">
    <property type="entry name" value="PENICILLIN-BINDING PROTEIN 3"/>
    <property type="match status" value="1"/>
</dbReference>
<feature type="domain" description="NTF2-like N-terminal transpeptidase" evidence="4">
    <location>
        <begin position="31"/>
        <end position="141"/>
    </location>
</feature>
<feature type="domain" description="Penicillin-binding protein dimerisation" evidence="3">
    <location>
        <begin position="149"/>
        <end position="316"/>
    </location>
</feature>
<evidence type="ECO:0000259" key="2">
    <source>
        <dbReference type="Pfam" id="PF00905"/>
    </source>
</evidence>
<dbReference type="InterPro" id="IPR005311">
    <property type="entry name" value="PBP_dimer"/>
</dbReference>
<sequence>MKKNKLFFVLLLLPIYIGLMVGCSTENKQSELFERFSNRLSEQDFQELYAFLAAESKEYITEEEFVSRYKTIYSGIEAKNIRVTNVDIDSEENIISFSIEMETVAGKVSVSDYRLPLQKEEGEWKIVWDESLIFPAMKQGDKVKVSSLKAIRGSILDRNGIPLAMDGDVKTVGINPAVFDESNREKKIMDLAAILDISKEYITKRLEENANPNYFVPIVDLLVQDERLIKLEQRRSEGIFVNDKTSRVYVNQEAFGRLVGYVGNISAEELEKHKDKGYKNTALIGKAGLEQVYEDSLRGIDGIEIYIERNGEKIETIAKQAPKNGKDIKLTIDSNLQSTIYEHMDGEKGSAAAVHPKTGEVLALVSSPSYNSNRYTTYVTREEQKRREAIEYEDEANRFSKLYSPGSVFKLITAAEGLEKGVIDPNQQISIQGRSWQKDRSWGNYSITRVNSQSSVNLKNAVKYSDNIYFAMSALQLGSEPFILGAKKFGIGEELEIGYPLSRSQISNNGKLDGEILLADSGYGQGEVMVTSLNIALIYSALSNDGNIMAPSLIQQENKAGVIWKESAISAKHLPTLQQAFSAVIQESGGTASTANISGVSLAGKTGTAEIKASQDDENGSENGWFVATDIDSSTISLAIVLEDVKEKGGSSAAVPVGKEALVEYFK</sequence>
<dbReference type="Pfam" id="PF05223">
    <property type="entry name" value="MecA_N"/>
    <property type="match status" value="1"/>
</dbReference>
<gene>
    <name evidence="5" type="ORF">J2S02_000314</name>
</gene>
<dbReference type="InterPro" id="IPR007887">
    <property type="entry name" value="MecA_N"/>
</dbReference>
<dbReference type="EMBL" id="JAUSTZ010000001">
    <property type="protein sequence ID" value="MDQ0223992.1"/>
    <property type="molecule type" value="Genomic_DNA"/>
</dbReference>
<evidence type="ECO:0000256" key="1">
    <source>
        <dbReference type="ARBA" id="ARBA00007171"/>
    </source>
</evidence>
<comment type="caution">
    <text evidence="5">The sequence shown here is derived from an EMBL/GenBank/DDBJ whole genome shotgun (WGS) entry which is preliminary data.</text>
</comment>
<accession>A0ABT9YVH5</accession>
<organism evidence="5 6">
    <name type="scientific">Metabacillus niabensis</name>
    <dbReference type="NCBI Taxonomy" id="324854"/>
    <lineage>
        <taxon>Bacteria</taxon>
        <taxon>Bacillati</taxon>
        <taxon>Bacillota</taxon>
        <taxon>Bacilli</taxon>
        <taxon>Bacillales</taxon>
        <taxon>Bacillaceae</taxon>
        <taxon>Metabacillus</taxon>
    </lineage>
</organism>
<feature type="domain" description="Penicillin-binding protein transpeptidase" evidence="2">
    <location>
        <begin position="349"/>
        <end position="661"/>
    </location>
</feature>
<reference evidence="5 6" key="1">
    <citation type="submission" date="2023-07" db="EMBL/GenBank/DDBJ databases">
        <title>Genomic Encyclopedia of Type Strains, Phase IV (KMG-IV): sequencing the most valuable type-strain genomes for metagenomic binning, comparative biology and taxonomic classification.</title>
        <authorList>
            <person name="Goeker M."/>
        </authorList>
    </citation>
    <scope>NUCLEOTIDE SEQUENCE [LARGE SCALE GENOMIC DNA]</scope>
    <source>
        <strain evidence="5 6">DSM 17723</strain>
    </source>
</reference>
<dbReference type="PROSITE" id="PS51257">
    <property type="entry name" value="PROKAR_LIPOPROTEIN"/>
    <property type="match status" value="1"/>
</dbReference>
<dbReference type="Pfam" id="PF03717">
    <property type="entry name" value="PBP_dimer"/>
    <property type="match status" value="1"/>
</dbReference>
<dbReference type="InterPro" id="IPR001460">
    <property type="entry name" value="PCN-bd_Tpept"/>
</dbReference>
<protein>
    <submittedName>
        <fullName evidence="5">Penicillin-binding protein</fullName>
    </submittedName>
</protein>
<comment type="similarity">
    <text evidence="1">Belongs to the transpeptidase family.</text>
</comment>
<dbReference type="Pfam" id="PF00905">
    <property type="entry name" value="Transpeptidase"/>
    <property type="match status" value="1"/>
</dbReference>